<accession>A0A9D2D2J5</accession>
<dbReference type="PROSITE" id="PS00061">
    <property type="entry name" value="ADH_SHORT"/>
    <property type="match status" value="1"/>
</dbReference>
<dbReference type="InterPro" id="IPR036291">
    <property type="entry name" value="NAD(P)-bd_dom_sf"/>
</dbReference>
<dbReference type="PRINTS" id="PR00080">
    <property type="entry name" value="SDRFAMILY"/>
</dbReference>
<dbReference type="PANTHER" id="PTHR42760:SF133">
    <property type="entry name" value="3-OXOACYL-[ACYL-CARRIER-PROTEIN] REDUCTASE"/>
    <property type="match status" value="1"/>
</dbReference>
<dbReference type="GO" id="GO:0008206">
    <property type="term" value="P:bile acid metabolic process"/>
    <property type="evidence" value="ECO:0007669"/>
    <property type="project" value="UniProtKB-ARBA"/>
</dbReference>
<dbReference type="CDD" id="cd05233">
    <property type="entry name" value="SDR_c"/>
    <property type="match status" value="1"/>
</dbReference>
<dbReference type="NCBIfam" id="NF005559">
    <property type="entry name" value="PRK07231.1"/>
    <property type="match status" value="1"/>
</dbReference>
<evidence type="ECO:0000313" key="4">
    <source>
        <dbReference type="Proteomes" id="UP000824024"/>
    </source>
</evidence>
<comment type="similarity">
    <text evidence="1">Belongs to the short-chain dehydrogenases/reductases (SDR) family.</text>
</comment>
<keyword evidence="2" id="KW-0560">Oxidoreductase</keyword>
<dbReference type="GO" id="GO:0016616">
    <property type="term" value="F:oxidoreductase activity, acting on the CH-OH group of donors, NAD or NADP as acceptor"/>
    <property type="evidence" value="ECO:0007669"/>
    <property type="project" value="TreeGrafter"/>
</dbReference>
<sequence>MGEERKEWPVKLPSFDFSGKTVVVTGGTKGIGRAIAMAFARCRANVVVSSRHQSDCMETAQTICSCGGCAEGICADVRQVSEIARLMEKSVLRFGGIDILVNCAGTAVTKRIVDLEEEDYNKVMDTNLKSVLFASKEAAKIMIEKGTGGKIIQIASIGGLKGSNCLSVYGASKAAVLNLTKTMALEWSRYGIQINAICPGYVVTELNKAQFENEKFLDKTLKQIPQRRLGTVDEIAAVALFLACDQSYMIQGEAITADMGSTCG</sequence>
<reference evidence="3" key="2">
    <citation type="submission" date="2021-04" db="EMBL/GenBank/DDBJ databases">
        <authorList>
            <person name="Gilroy R."/>
        </authorList>
    </citation>
    <scope>NUCLEOTIDE SEQUENCE</scope>
    <source>
        <strain evidence="3">CHK192-9172</strain>
    </source>
</reference>
<dbReference type="PRINTS" id="PR00081">
    <property type="entry name" value="GDHRDH"/>
</dbReference>
<organism evidence="3 4">
    <name type="scientific">Candidatus Eubacterium avistercoris</name>
    <dbReference type="NCBI Taxonomy" id="2838567"/>
    <lineage>
        <taxon>Bacteria</taxon>
        <taxon>Bacillati</taxon>
        <taxon>Bacillota</taxon>
        <taxon>Clostridia</taxon>
        <taxon>Eubacteriales</taxon>
        <taxon>Eubacteriaceae</taxon>
        <taxon>Eubacterium</taxon>
    </lineage>
</organism>
<protein>
    <submittedName>
        <fullName evidence="3">SDR family oxidoreductase</fullName>
    </submittedName>
</protein>
<dbReference type="PANTHER" id="PTHR42760">
    <property type="entry name" value="SHORT-CHAIN DEHYDROGENASES/REDUCTASES FAMILY MEMBER"/>
    <property type="match status" value="1"/>
</dbReference>
<dbReference type="InterPro" id="IPR020904">
    <property type="entry name" value="Sc_DH/Rdtase_CS"/>
</dbReference>
<reference evidence="3" key="1">
    <citation type="journal article" date="2021" name="PeerJ">
        <title>Extensive microbial diversity within the chicken gut microbiome revealed by metagenomics and culture.</title>
        <authorList>
            <person name="Gilroy R."/>
            <person name="Ravi A."/>
            <person name="Getino M."/>
            <person name="Pursley I."/>
            <person name="Horton D.L."/>
            <person name="Alikhan N.F."/>
            <person name="Baker D."/>
            <person name="Gharbi K."/>
            <person name="Hall N."/>
            <person name="Watson M."/>
            <person name="Adriaenssens E.M."/>
            <person name="Foster-Nyarko E."/>
            <person name="Jarju S."/>
            <person name="Secka A."/>
            <person name="Antonio M."/>
            <person name="Oren A."/>
            <person name="Chaudhuri R.R."/>
            <person name="La Ragione R."/>
            <person name="Hildebrand F."/>
            <person name="Pallen M.J."/>
        </authorList>
    </citation>
    <scope>NUCLEOTIDE SEQUENCE</scope>
    <source>
        <strain evidence="3">CHK192-9172</strain>
    </source>
</reference>
<gene>
    <name evidence="3" type="ORF">IAA08_04940</name>
</gene>
<dbReference type="InterPro" id="IPR002347">
    <property type="entry name" value="SDR_fam"/>
</dbReference>
<name>A0A9D2D2J5_9FIRM</name>
<proteinExistence type="inferred from homology"/>
<dbReference type="SUPFAM" id="SSF51735">
    <property type="entry name" value="NAD(P)-binding Rossmann-fold domains"/>
    <property type="match status" value="1"/>
</dbReference>
<dbReference type="EMBL" id="DXCH01000139">
    <property type="protein sequence ID" value="HIZ07266.1"/>
    <property type="molecule type" value="Genomic_DNA"/>
</dbReference>
<dbReference type="Proteomes" id="UP000824024">
    <property type="component" value="Unassembled WGS sequence"/>
</dbReference>
<evidence type="ECO:0000313" key="3">
    <source>
        <dbReference type="EMBL" id="HIZ07266.1"/>
    </source>
</evidence>
<dbReference type="AlphaFoldDB" id="A0A9D2D2J5"/>
<evidence type="ECO:0000256" key="2">
    <source>
        <dbReference type="ARBA" id="ARBA00023002"/>
    </source>
</evidence>
<dbReference type="Pfam" id="PF13561">
    <property type="entry name" value="adh_short_C2"/>
    <property type="match status" value="1"/>
</dbReference>
<dbReference type="Gene3D" id="3.40.50.720">
    <property type="entry name" value="NAD(P)-binding Rossmann-like Domain"/>
    <property type="match status" value="1"/>
</dbReference>
<comment type="caution">
    <text evidence="3">The sequence shown here is derived from an EMBL/GenBank/DDBJ whole genome shotgun (WGS) entry which is preliminary data.</text>
</comment>
<dbReference type="FunFam" id="3.40.50.720:FF:000084">
    <property type="entry name" value="Short-chain dehydrogenase reductase"/>
    <property type="match status" value="1"/>
</dbReference>
<evidence type="ECO:0000256" key="1">
    <source>
        <dbReference type="ARBA" id="ARBA00006484"/>
    </source>
</evidence>